<comment type="caution">
    <text evidence="1">The sequence shown here is derived from an EMBL/GenBank/DDBJ whole genome shotgun (WGS) entry which is preliminary data.</text>
</comment>
<evidence type="ECO:0008006" key="3">
    <source>
        <dbReference type="Google" id="ProtNLM"/>
    </source>
</evidence>
<protein>
    <recommendedName>
        <fullName evidence="3">Heme oxygenase-like protein</fullName>
    </recommendedName>
</protein>
<dbReference type="InterPro" id="IPR016084">
    <property type="entry name" value="Haem_Oase-like_multi-hlx"/>
</dbReference>
<dbReference type="OrthoDB" id="8478254at2"/>
<dbReference type="RefSeq" id="WP_131999651.1">
    <property type="nucleotide sequence ID" value="NZ_JACGXM010000009.1"/>
</dbReference>
<gene>
    <name evidence="1" type="ORF">EV148_10933</name>
</gene>
<dbReference type="EMBL" id="SLWQ01000009">
    <property type="protein sequence ID" value="TCO37681.1"/>
    <property type="molecule type" value="Genomic_DNA"/>
</dbReference>
<evidence type="ECO:0000313" key="2">
    <source>
        <dbReference type="Proteomes" id="UP000294862"/>
    </source>
</evidence>
<dbReference type="Proteomes" id="UP000294862">
    <property type="component" value="Unassembled WGS sequence"/>
</dbReference>
<evidence type="ECO:0000313" key="1">
    <source>
        <dbReference type="EMBL" id="TCO37681.1"/>
    </source>
</evidence>
<dbReference type="SUPFAM" id="SSF48613">
    <property type="entry name" value="Heme oxygenase-like"/>
    <property type="match status" value="1"/>
</dbReference>
<keyword evidence="2" id="KW-1185">Reference proteome</keyword>
<name>A0A4R2I0Z2_9GAMM</name>
<accession>A0A4R2I0Z2</accession>
<reference evidence="1 2" key="1">
    <citation type="journal article" date="2015" name="Stand. Genomic Sci.">
        <title>Genomic Encyclopedia of Bacterial and Archaeal Type Strains, Phase III: the genomes of soil and plant-associated and newly described type strains.</title>
        <authorList>
            <person name="Whitman W.B."/>
            <person name="Woyke T."/>
            <person name="Klenk H.P."/>
            <person name="Zhou Y."/>
            <person name="Lilburn T.G."/>
            <person name="Beck B.J."/>
            <person name="De Vos P."/>
            <person name="Vandamme P."/>
            <person name="Eisen J.A."/>
            <person name="Garrity G."/>
            <person name="Hugenholtz P."/>
            <person name="Kyrpides N.C."/>
        </authorList>
    </citation>
    <scope>NUCLEOTIDE SEQUENCE [LARGE SCALE GENOMIC DNA]</scope>
    <source>
        <strain evidence="1 2">A3</strain>
    </source>
</reference>
<proteinExistence type="predicted"/>
<dbReference type="Gene3D" id="1.20.910.10">
    <property type="entry name" value="Heme oxygenase-like"/>
    <property type="match status" value="1"/>
</dbReference>
<dbReference type="AlphaFoldDB" id="A0A4R2I0Z2"/>
<sequence>MNALDHAVTDAQERFAAMLSRALADAPLSIVQYQRYLSMQYHLTRGVQGYFLRAAAHPGLARRRALRRFLFDFAAEEEHHYLVAAADLERMGLPLLPEPLDVTLWHAHFRAVVDEWPFLRLGAACVLENLSGGVARDVTRAALMAPFLTRENTRFVVLHLHEAQPHGEQIVAALEAASPDSAEIDDIVTGARQATVLYLRMMEWVLFPGSLATCADAPGRTQAEASRPELVT</sequence>
<organism evidence="1 2">
    <name type="scientific">Dokdonella fugitiva</name>
    <dbReference type="NCBI Taxonomy" id="328517"/>
    <lineage>
        <taxon>Bacteria</taxon>
        <taxon>Pseudomonadati</taxon>
        <taxon>Pseudomonadota</taxon>
        <taxon>Gammaproteobacteria</taxon>
        <taxon>Lysobacterales</taxon>
        <taxon>Rhodanobacteraceae</taxon>
        <taxon>Dokdonella</taxon>
    </lineage>
</organism>